<keyword evidence="1" id="KW-0812">Transmembrane</keyword>
<name>A0AAW9ZJ26_LIMRT</name>
<proteinExistence type="predicted"/>
<protein>
    <recommendedName>
        <fullName evidence="4">TMhelix containing protein</fullName>
    </recommendedName>
</protein>
<comment type="caution">
    <text evidence="2">The sequence shown here is derived from an EMBL/GenBank/DDBJ whole genome shotgun (WGS) entry which is preliminary data.</text>
</comment>
<evidence type="ECO:0000313" key="3">
    <source>
        <dbReference type="Proteomes" id="UP000587270"/>
    </source>
</evidence>
<dbReference type="RefSeq" id="WP_170090690.1">
    <property type="nucleotide sequence ID" value="NZ_JABAFN010000010.1"/>
</dbReference>
<feature type="transmembrane region" description="Helical" evidence="1">
    <location>
        <begin position="30"/>
        <end position="48"/>
    </location>
</feature>
<reference evidence="2 3" key="1">
    <citation type="submission" date="2020-04" db="EMBL/GenBank/DDBJ databases">
        <authorList>
            <person name="Hitch T.C.A."/>
            <person name="Wylensek D."/>
            <person name="Clavel T."/>
        </authorList>
    </citation>
    <scope>NUCLEOTIDE SEQUENCE [LARGE SCALE GENOMIC DNA]</scope>
    <source>
        <strain evidence="2 3">WCA-386-APC-4I</strain>
    </source>
</reference>
<evidence type="ECO:0000313" key="2">
    <source>
        <dbReference type="EMBL" id="NME21890.1"/>
    </source>
</evidence>
<keyword evidence="1" id="KW-0472">Membrane</keyword>
<organism evidence="2 3">
    <name type="scientific">Limosilactobacillus reuteri</name>
    <name type="common">Lactobacillus reuteri</name>
    <dbReference type="NCBI Taxonomy" id="1598"/>
    <lineage>
        <taxon>Bacteria</taxon>
        <taxon>Bacillati</taxon>
        <taxon>Bacillota</taxon>
        <taxon>Bacilli</taxon>
        <taxon>Lactobacillales</taxon>
        <taxon>Lactobacillaceae</taxon>
        <taxon>Limosilactobacillus</taxon>
    </lineage>
</organism>
<dbReference type="EMBL" id="JABAFN010000010">
    <property type="protein sequence ID" value="NME21890.1"/>
    <property type="molecule type" value="Genomic_DNA"/>
</dbReference>
<evidence type="ECO:0008006" key="4">
    <source>
        <dbReference type="Google" id="ProtNLM"/>
    </source>
</evidence>
<sequence length="52" mass="5747">MTKKISAMLAVPLIFITTLLVKPSLIGTSIFVTVLIVEFLVICMVSDYNDED</sequence>
<evidence type="ECO:0000256" key="1">
    <source>
        <dbReference type="SAM" id="Phobius"/>
    </source>
</evidence>
<accession>A0AAW9ZJ26</accession>
<dbReference type="AlphaFoldDB" id="A0AAW9ZJ26"/>
<gene>
    <name evidence="2" type="ORF">HF865_04120</name>
</gene>
<dbReference type="Proteomes" id="UP000587270">
    <property type="component" value="Unassembled WGS sequence"/>
</dbReference>
<keyword evidence="1" id="KW-1133">Transmembrane helix</keyword>